<keyword evidence="2" id="KW-1185">Reference proteome</keyword>
<dbReference type="STRING" id="80876.SAMN05421779_11218"/>
<accession>A0A1N7Q9J3</accession>
<dbReference type="Proteomes" id="UP000185678">
    <property type="component" value="Unassembled WGS sequence"/>
</dbReference>
<proteinExistence type="predicted"/>
<reference evidence="1 2" key="1">
    <citation type="submission" date="2017-01" db="EMBL/GenBank/DDBJ databases">
        <authorList>
            <person name="Mah S.A."/>
            <person name="Swanson W.J."/>
            <person name="Moy G.W."/>
            <person name="Vacquier V.D."/>
        </authorList>
    </citation>
    <scope>NUCLEOTIDE SEQUENCE [LARGE SCALE GENOMIC DNA]</scope>
    <source>
        <strain evidence="1 2">DSM 11589</strain>
    </source>
</reference>
<dbReference type="AlphaFoldDB" id="A0A1N7Q9J3"/>
<dbReference type="Pfam" id="PF14196">
    <property type="entry name" value="ATC_hydrolase"/>
    <property type="match status" value="1"/>
</dbReference>
<protein>
    <submittedName>
        <fullName evidence="1">L-2-amino-thiazoline-4-carboxylic acid hydrolase</fullName>
    </submittedName>
</protein>
<evidence type="ECO:0000313" key="1">
    <source>
        <dbReference type="EMBL" id="SIT19277.1"/>
    </source>
</evidence>
<sequence>MSVSILEQRRIEAAFAKKLYDVLEDDLGRDEARRLLGKAVIAAARQAGADFAERAGGPTDLLAFADLMKLWQQDDALAIDWLHVAPDQLDFNVTRCRYAESYREMGVEEIGDLLSCNRDGEFCVGYDPRMQMERTQTIMKGSSHCNFRYRLITPDESASHNGATPE</sequence>
<keyword evidence="1" id="KW-0378">Hydrolase</keyword>
<dbReference type="EMBL" id="FTOA01000012">
    <property type="protein sequence ID" value="SIT19277.1"/>
    <property type="molecule type" value="Genomic_DNA"/>
</dbReference>
<evidence type="ECO:0000313" key="2">
    <source>
        <dbReference type="Proteomes" id="UP000185678"/>
    </source>
</evidence>
<dbReference type="RefSeq" id="WP_076402092.1">
    <property type="nucleotide sequence ID" value="NZ_FTOA01000012.1"/>
</dbReference>
<organism evidence="1 2">
    <name type="scientific">Insolitispirillum peregrinum</name>
    <dbReference type="NCBI Taxonomy" id="80876"/>
    <lineage>
        <taxon>Bacteria</taxon>
        <taxon>Pseudomonadati</taxon>
        <taxon>Pseudomonadota</taxon>
        <taxon>Alphaproteobacteria</taxon>
        <taxon>Rhodospirillales</taxon>
        <taxon>Novispirillaceae</taxon>
        <taxon>Insolitispirillum</taxon>
    </lineage>
</organism>
<dbReference type="GO" id="GO:0016787">
    <property type="term" value="F:hydrolase activity"/>
    <property type="evidence" value="ECO:0007669"/>
    <property type="project" value="UniProtKB-KW"/>
</dbReference>
<name>A0A1N7Q9J3_9PROT</name>
<gene>
    <name evidence="1" type="ORF">SAMN05421779_11218</name>
</gene>
<dbReference type="InterPro" id="IPR026002">
    <property type="entry name" value="ATC_hydrolase-like"/>
</dbReference>
<dbReference type="OrthoDB" id="9805176at2"/>